<dbReference type="EMBL" id="JAULSV010000005">
    <property type="protein sequence ID" value="KAK0643113.1"/>
    <property type="molecule type" value="Genomic_DNA"/>
</dbReference>
<evidence type="ECO:0000313" key="1">
    <source>
        <dbReference type="EMBL" id="KAK0643113.1"/>
    </source>
</evidence>
<sequence length="99" mass="10944">MSVCHDALSTQLQLEEGGSNRPAACHIKQLRAVKRGPSIANIFLNLLLEAPKSVMRRTIRMSDGRGLARPCVTTSRVVGKWEVGRCIAWVADWLMWVGA</sequence>
<evidence type="ECO:0000313" key="2">
    <source>
        <dbReference type="Proteomes" id="UP001174936"/>
    </source>
</evidence>
<proteinExistence type="predicted"/>
<dbReference type="Proteomes" id="UP001174936">
    <property type="component" value="Unassembled WGS sequence"/>
</dbReference>
<name>A0AA39XZI7_9PEZI</name>
<dbReference type="AlphaFoldDB" id="A0AA39XZI7"/>
<gene>
    <name evidence="1" type="ORF">B0T16DRAFT_177397</name>
</gene>
<comment type="caution">
    <text evidence="1">The sequence shown here is derived from an EMBL/GenBank/DDBJ whole genome shotgun (WGS) entry which is preliminary data.</text>
</comment>
<organism evidence="1 2">
    <name type="scientific">Cercophora newfieldiana</name>
    <dbReference type="NCBI Taxonomy" id="92897"/>
    <lineage>
        <taxon>Eukaryota</taxon>
        <taxon>Fungi</taxon>
        <taxon>Dikarya</taxon>
        <taxon>Ascomycota</taxon>
        <taxon>Pezizomycotina</taxon>
        <taxon>Sordariomycetes</taxon>
        <taxon>Sordariomycetidae</taxon>
        <taxon>Sordariales</taxon>
        <taxon>Lasiosphaeriaceae</taxon>
        <taxon>Cercophora</taxon>
    </lineage>
</organism>
<protein>
    <submittedName>
        <fullName evidence="1">Uncharacterized protein</fullName>
    </submittedName>
</protein>
<keyword evidence="2" id="KW-1185">Reference proteome</keyword>
<accession>A0AA39XZI7</accession>
<reference evidence="1" key="1">
    <citation type="submission" date="2023-06" db="EMBL/GenBank/DDBJ databases">
        <title>Genome-scale phylogeny and comparative genomics of the fungal order Sordariales.</title>
        <authorList>
            <consortium name="Lawrence Berkeley National Laboratory"/>
            <person name="Hensen N."/>
            <person name="Bonometti L."/>
            <person name="Westerberg I."/>
            <person name="Brannstrom I.O."/>
            <person name="Guillou S."/>
            <person name="Cros-Aarteil S."/>
            <person name="Calhoun S."/>
            <person name="Haridas S."/>
            <person name="Kuo A."/>
            <person name="Mondo S."/>
            <person name="Pangilinan J."/>
            <person name="Riley R."/>
            <person name="Labutti K."/>
            <person name="Andreopoulos B."/>
            <person name="Lipzen A."/>
            <person name="Chen C."/>
            <person name="Yanf M."/>
            <person name="Daum C."/>
            <person name="Ng V."/>
            <person name="Clum A."/>
            <person name="Steindorff A."/>
            <person name="Ohm R."/>
            <person name="Martin F."/>
            <person name="Silar P."/>
            <person name="Natvig D."/>
            <person name="Lalanne C."/>
            <person name="Gautier V."/>
            <person name="Ament-Velasquez S.L."/>
            <person name="Kruys A."/>
            <person name="Hutchinson M.I."/>
            <person name="Powell A.J."/>
            <person name="Barry K."/>
            <person name="Miller A.N."/>
            <person name="Grigoriev I.V."/>
            <person name="Debuchy R."/>
            <person name="Gladieux P."/>
            <person name="Thoren M.H."/>
            <person name="Johannesson H."/>
        </authorList>
    </citation>
    <scope>NUCLEOTIDE SEQUENCE</scope>
    <source>
        <strain evidence="1">SMH2532-1</strain>
    </source>
</reference>